<name>A0A841LSD1_9HYPH</name>
<evidence type="ECO:0008006" key="3">
    <source>
        <dbReference type="Google" id="ProtNLM"/>
    </source>
</evidence>
<comment type="caution">
    <text evidence="1">The sequence shown here is derived from an EMBL/GenBank/DDBJ whole genome shotgun (WGS) entry which is preliminary data.</text>
</comment>
<evidence type="ECO:0000313" key="2">
    <source>
        <dbReference type="Proteomes" id="UP000555393"/>
    </source>
</evidence>
<evidence type="ECO:0000313" key="1">
    <source>
        <dbReference type="EMBL" id="MBB6259810.1"/>
    </source>
</evidence>
<accession>A0A841LSD1</accession>
<protein>
    <recommendedName>
        <fullName evidence="3">Glycosyltransferase family 2 protein</fullName>
    </recommendedName>
</protein>
<organism evidence="1 2">
    <name type="scientific">Paenochrobactrum gallinarii</name>
    <dbReference type="NCBI Taxonomy" id="643673"/>
    <lineage>
        <taxon>Bacteria</taxon>
        <taxon>Pseudomonadati</taxon>
        <taxon>Pseudomonadota</taxon>
        <taxon>Alphaproteobacteria</taxon>
        <taxon>Hyphomicrobiales</taxon>
        <taxon>Brucellaceae</taxon>
        <taxon>Paenochrobactrum</taxon>
    </lineage>
</organism>
<dbReference type="Proteomes" id="UP000555393">
    <property type="component" value="Unassembled WGS sequence"/>
</dbReference>
<proteinExistence type="predicted"/>
<dbReference type="InterPro" id="IPR029044">
    <property type="entry name" value="Nucleotide-diphossugar_trans"/>
</dbReference>
<reference evidence="1 2" key="1">
    <citation type="submission" date="2020-08" db="EMBL/GenBank/DDBJ databases">
        <title>Genomic Encyclopedia of Type Strains, Phase IV (KMG-IV): sequencing the most valuable type-strain genomes for metagenomic binning, comparative biology and taxonomic classification.</title>
        <authorList>
            <person name="Goeker M."/>
        </authorList>
    </citation>
    <scope>NUCLEOTIDE SEQUENCE [LARGE SCALE GENOMIC DNA]</scope>
    <source>
        <strain evidence="1 2">DSM 22336</strain>
    </source>
</reference>
<dbReference type="SUPFAM" id="SSF53448">
    <property type="entry name" value="Nucleotide-diphospho-sugar transferases"/>
    <property type="match status" value="1"/>
</dbReference>
<sequence length="264" mass="30516">MIITLTTIPPRFDKITPTLKSLLNQKHHADQINLYIPQSYKRFPEWTGTLPQVPEGVTICRTDFDYGPATKVLPAVKDNWGKERDILFCDDDVYYDAHWAERYAKLRLTHQRTCLAEGGYDLKDIDPASRPQDRLPRVSNQNRDLLFRLGSMLKYRQRRASYYTQSGYSDTLLGVSGVMVRPTYFDEKVFDIPGLLWTVDDYWISGNLAANNVPIWVNANAPRRHDGASRRISALLTMVHEGNDRNDSNQAAVDYFREHYGVWK</sequence>
<dbReference type="RefSeq" id="WP_184218998.1">
    <property type="nucleotide sequence ID" value="NZ_JACIIU010000001.1"/>
</dbReference>
<dbReference type="AlphaFoldDB" id="A0A841LSD1"/>
<dbReference type="EMBL" id="JACIIU010000001">
    <property type="protein sequence ID" value="MBB6259810.1"/>
    <property type="molecule type" value="Genomic_DNA"/>
</dbReference>
<keyword evidence="2" id="KW-1185">Reference proteome</keyword>
<gene>
    <name evidence="1" type="ORF">FHS77_000318</name>
</gene>